<dbReference type="AlphaFoldDB" id="A0A0L8HES0"/>
<dbReference type="OMA" id="TIRCKQP"/>
<name>A0A0L8HES0_OCTBM</name>
<gene>
    <name evidence="2" type="ORF">OCBIM_22016177mg</name>
</gene>
<dbReference type="EMBL" id="KQ418323">
    <property type="protein sequence ID" value="KOF87761.1"/>
    <property type="molecule type" value="Genomic_DNA"/>
</dbReference>
<proteinExistence type="predicted"/>
<dbReference type="Pfam" id="PF21530">
    <property type="entry name" value="Pif1_2B_dom"/>
    <property type="match status" value="1"/>
</dbReference>
<dbReference type="PANTHER" id="PTHR23274:SF51">
    <property type="entry name" value="OS03G0423850 PROTEIN"/>
    <property type="match status" value="1"/>
</dbReference>
<sequence length="138" mass="15740">MHFKIGEPVMLLRNIDPPKLCNGTRLIIKKMMPKVLETKDLTGKASDEAIFIPRIPLIPSDMHLQYMRLKFRLKMSFAMSINKAQEQCLDVVGLNFGEPVFSYDQLYVGCSRVGNPNDLFFYAPQGKTKPVVYQALQT</sequence>
<evidence type="ECO:0000259" key="1">
    <source>
        <dbReference type="Pfam" id="PF21530"/>
    </source>
</evidence>
<protein>
    <recommendedName>
        <fullName evidence="1">DNA helicase Pif1-like 2B domain-containing protein</fullName>
    </recommendedName>
</protein>
<accession>A0A0L8HES0</accession>
<dbReference type="InterPro" id="IPR027417">
    <property type="entry name" value="P-loop_NTPase"/>
</dbReference>
<dbReference type="InterPro" id="IPR049163">
    <property type="entry name" value="Pif1-like_2B_dom"/>
</dbReference>
<dbReference type="KEGG" id="obi:106871099"/>
<dbReference type="OrthoDB" id="6127221at2759"/>
<organism evidence="2">
    <name type="scientific">Octopus bimaculoides</name>
    <name type="common">California two-spotted octopus</name>
    <dbReference type="NCBI Taxonomy" id="37653"/>
    <lineage>
        <taxon>Eukaryota</taxon>
        <taxon>Metazoa</taxon>
        <taxon>Spiralia</taxon>
        <taxon>Lophotrochozoa</taxon>
        <taxon>Mollusca</taxon>
        <taxon>Cephalopoda</taxon>
        <taxon>Coleoidea</taxon>
        <taxon>Octopodiformes</taxon>
        <taxon>Octopoda</taxon>
        <taxon>Incirrata</taxon>
        <taxon>Octopodidae</taxon>
        <taxon>Octopus</taxon>
    </lineage>
</organism>
<dbReference type="GO" id="GO:0006260">
    <property type="term" value="P:DNA replication"/>
    <property type="evidence" value="ECO:0007669"/>
    <property type="project" value="TreeGrafter"/>
</dbReference>
<dbReference type="PANTHER" id="PTHR23274">
    <property type="entry name" value="DNA HELICASE-RELATED"/>
    <property type="match status" value="1"/>
</dbReference>
<dbReference type="GO" id="GO:0005657">
    <property type="term" value="C:replication fork"/>
    <property type="evidence" value="ECO:0007669"/>
    <property type="project" value="TreeGrafter"/>
</dbReference>
<feature type="domain" description="DNA helicase Pif1-like 2B" evidence="1">
    <location>
        <begin position="2"/>
        <end position="29"/>
    </location>
</feature>
<reference evidence="2" key="1">
    <citation type="submission" date="2015-07" db="EMBL/GenBank/DDBJ databases">
        <title>MeaNS - Measles Nucleotide Surveillance Program.</title>
        <authorList>
            <person name="Tran T."/>
            <person name="Druce J."/>
        </authorList>
    </citation>
    <scope>NUCLEOTIDE SEQUENCE</scope>
    <source>
        <strain evidence="2">UCB-OBI-ISO-001</strain>
        <tissue evidence="2">Gonad</tissue>
    </source>
</reference>
<evidence type="ECO:0000313" key="2">
    <source>
        <dbReference type="EMBL" id="KOF87761.1"/>
    </source>
</evidence>
<dbReference type="SUPFAM" id="SSF52540">
    <property type="entry name" value="P-loop containing nucleoside triphosphate hydrolases"/>
    <property type="match status" value="1"/>
</dbReference>